<accession>A0ABQ7VNN5</accession>
<keyword evidence="3" id="KW-1185">Reference proteome</keyword>
<dbReference type="Proteomes" id="UP000826656">
    <property type="component" value="Unassembled WGS sequence"/>
</dbReference>
<protein>
    <recommendedName>
        <fullName evidence="4">DUF4283 domain-containing protein</fullName>
    </recommendedName>
</protein>
<feature type="compositionally biased region" description="Basic and acidic residues" evidence="1">
    <location>
        <begin position="178"/>
        <end position="209"/>
    </location>
</feature>
<sequence>MAAQGMKLNYVAPTIRNGEKIVELCKDENDTLYSKTQGPHMLGNMPIIVKTWSLDFDLKKEIMQSIPVWSPTRNGYLPADIKVEDPNGREFTQNVVYEWVPVYCPKCMIIGHKCQEKGEEHKQKDKIVKRSTKWQQKRAELLAESSKTIENRGLAEVISPRQEINQEEEDIVNFQVNRNKDREQLQVQDNGEKWEEARGKSKIKGEDKA</sequence>
<feature type="region of interest" description="Disordered" evidence="1">
    <location>
        <begin position="175"/>
        <end position="209"/>
    </location>
</feature>
<evidence type="ECO:0000313" key="2">
    <source>
        <dbReference type="EMBL" id="KAH0769696.1"/>
    </source>
</evidence>
<organism evidence="2 3">
    <name type="scientific">Solanum tuberosum</name>
    <name type="common">Potato</name>
    <dbReference type="NCBI Taxonomy" id="4113"/>
    <lineage>
        <taxon>Eukaryota</taxon>
        <taxon>Viridiplantae</taxon>
        <taxon>Streptophyta</taxon>
        <taxon>Embryophyta</taxon>
        <taxon>Tracheophyta</taxon>
        <taxon>Spermatophyta</taxon>
        <taxon>Magnoliopsida</taxon>
        <taxon>eudicotyledons</taxon>
        <taxon>Gunneridae</taxon>
        <taxon>Pentapetalae</taxon>
        <taxon>asterids</taxon>
        <taxon>lamiids</taxon>
        <taxon>Solanales</taxon>
        <taxon>Solanaceae</taxon>
        <taxon>Solanoideae</taxon>
        <taxon>Solaneae</taxon>
        <taxon>Solanum</taxon>
    </lineage>
</organism>
<evidence type="ECO:0008006" key="4">
    <source>
        <dbReference type="Google" id="ProtNLM"/>
    </source>
</evidence>
<comment type="caution">
    <text evidence="2">The sequence shown here is derived from an EMBL/GenBank/DDBJ whole genome shotgun (WGS) entry which is preliminary data.</text>
</comment>
<evidence type="ECO:0000313" key="3">
    <source>
        <dbReference type="Proteomes" id="UP000826656"/>
    </source>
</evidence>
<reference evidence="2 3" key="1">
    <citation type="journal article" date="2021" name="bioRxiv">
        <title>Chromosome-scale and haplotype-resolved genome assembly of a tetraploid potato cultivar.</title>
        <authorList>
            <person name="Sun H."/>
            <person name="Jiao W.-B."/>
            <person name="Krause K."/>
            <person name="Campoy J.A."/>
            <person name="Goel M."/>
            <person name="Folz-Donahue K."/>
            <person name="Kukat C."/>
            <person name="Huettel B."/>
            <person name="Schneeberger K."/>
        </authorList>
    </citation>
    <scope>NUCLEOTIDE SEQUENCE [LARGE SCALE GENOMIC DNA]</scope>
    <source>
        <strain evidence="2">SolTubOtavaFocal</strain>
        <tissue evidence="2">Leaves</tissue>
    </source>
</reference>
<dbReference type="PANTHER" id="PTHR33233">
    <property type="entry name" value="ENDONUCLEASE/EXONUCLEASE/PHOSPHATASE"/>
    <property type="match status" value="1"/>
</dbReference>
<name>A0ABQ7VNN5_SOLTU</name>
<evidence type="ECO:0000256" key="1">
    <source>
        <dbReference type="SAM" id="MobiDB-lite"/>
    </source>
</evidence>
<gene>
    <name evidence="2" type="ORF">KY290_013677</name>
</gene>
<dbReference type="EMBL" id="JAIVGD010000011">
    <property type="protein sequence ID" value="KAH0769696.1"/>
    <property type="molecule type" value="Genomic_DNA"/>
</dbReference>
<proteinExistence type="predicted"/>
<dbReference type="PANTHER" id="PTHR33233:SF17">
    <property type="entry name" value="DUF4283 DOMAIN-CONTAINING PROTEIN"/>
    <property type="match status" value="1"/>
</dbReference>